<evidence type="ECO:0000256" key="1">
    <source>
        <dbReference type="SAM" id="MobiDB-lite"/>
    </source>
</evidence>
<feature type="non-terminal residue" evidence="2">
    <location>
        <position position="267"/>
    </location>
</feature>
<protein>
    <submittedName>
        <fullName evidence="2">Uncharacterized protein</fullName>
    </submittedName>
</protein>
<evidence type="ECO:0000313" key="3">
    <source>
        <dbReference type="Proteomes" id="UP000800038"/>
    </source>
</evidence>
<feature type="compositionally biased region" description="Polar residues" evidence="1">
    <location>
        <begin position="166"/>
        <end position="179"/>
    </location>
</feature>
<feature type="compositionally biased region" description="Basic and acidic residues" evidence="1">
    <location>
        <begin position="155"/>
        <end position="165"/>
    </location>
</feature>
<dbReference type="OrthoDB" id="2563155at2759"/>
<organism evidence="2 3">
    <name type="scientific">Clathrospora elynae</name>
    <dbReference type="NCBI Taxonomy" id="706981"/>
    <lineage>
        <taxon>Eukaryota</taxon>
        <taxon>Fungi</taxon>
        <taxon>Dikarya</taxon>
        <taxon>Ascomycota</taxon>
        <taxon>Pezizomycotina</taxon>
        <taxon>Dothideomycetes</taxon>
        <taxon>Pleosporomycetidae</taxon>
        <taxon>Pleosporales</taxon>
        <taxon>Diademaceae</taxon>
        <taxon>Clathrospora</taxon>
    </lineage>
</organism>
<sequence length="267" mass="30360">MASRYIPPHLRNKKPTEPAPETTNTQSAKPSFEAPTWYPQERSGDDLYTIQEMKSYFWKDEKTAESTHNATLRSAAENPHRLAWVLLFNGANPNWDSDGIIFVKSNLDLLPAIQAPVEEAPEIPVIAANITEDEPGEEGGVMLTTYLQATDDGEDTKGGPEKQQESSEASGQSTPSETKQGVPVNHLPIAIFSQTIQWTNRCFKFNGWYKIARLELVEPNSKELERMLKKKWETVDRYGRVSSKHRDVSKWEESMSYRWAVVKMEKD</sequence>
<feature type="region of interest" description="Disordered" evidence="1">
    <location>
        <begin position="1"/>
        <end position="38"/>
    </location>
</feature>
<dbReference type="EMBL" id="ML976152">
    <property type="protein sequence ID" value="KAF1937156.1"/>
    <property type="molecule type" value="Genomic_DNA"/>
</dbReference>
<evidence type="ECO:0000313" key="2">
    <source>
        <dbReference type="EMBL" id="KAF1937156.1"/>
    </source>
</evidence>
<dbReference type="Proteomes" id="UP000800038">
    <property type="component" value="Unassembled WGS sequence"/>
</dbReference>
<name>A0A6A5SF99_9PLEO</name>
<reference evidence="2" key="1">
    <citation type="journal article" date="2020" name="Stud. Mycol.">
        <title>101 Dothideomycetes genomes: a test case for predicting lifestyles and emergence of pathogens.</title>
        <authorList>
            <person name="Haridas S."/>
            <person name="Albert R."/>
            <person name="Binder M."/>
            <person name="Bloem J."/>
            <person name="Labutti K."/>
            <person name="Salamov A."/>
            <person name="Andreopoulos B."/>
            <person name="Baker S."/>
            <person name="Barry K."/>
            <person name="Bills G."/>
            <person name="Bluhm B."/>
            <person name="Cannon C."/>
            <person name="Castanera R."/>
            <person name="Culley D."/>
            <person name="Daum C."/>
            <person name="Ezra D."/>
            <person name="Gonzalez J."/>
            <person name="Henrissat B."/>
            <person name="Kuo A."/>
            <person name="Liang C."/>
            <person name="Lipzen A."/>
            <person name="Lutzoni F."/>
            <person name="Magnuson J."/>
            <person name="Mondo S."/>
            <person name="Nolan M."/>
            <person name="Ohm R."/>
            <person name="Pangilinan J."/>
            <person name="Park H.-J."/>
            <person name="Ramirez L."/>
            <person name="Alfaro M."/>
            <person name="Sun H."/>
            <person name="Tritt A."/>
            <person name="Yoshinaga Y."/>
            <person name="Zwiers L.-H."/>
            <person name="Turgeon B."/>
            <person name="Goodwin S."/>
            <person name="Spatafora J."/>
            <person name="Crous P."/>
            <person name="Grigoriev I."/>
        </authorList>
    </citation>
    <scope>NUCLEOTIDE SEQUENCE</scope>
    <source>
        <strain evidence="2">CBS 161.51</strain>
    </source>
</reference>
<feature type="region of interest" description="Disordered" evidence="1">
    <location>
        <begin position="150"/>
        <end position="182"/>
    </location>
</feature>
<proteinExistence type="predicted"/>
<dbReference type="AlphaFoldDB" id="A0A6A5SF99"/>
<keyword evidence="3" id="KW-1185">Reference proteome</keyword>
<accession>A0A6A5SF99</accession>
<gene>
    <name evidence="2" type="ORF">EJ02DRAFT_458970</name>
</gene>